<reference evidence="1 2" key="1">
    <citation type="submission" date="2016-05" db="EMBL/GenBank/DDBJ databases">
        <title>A degradative enzymes factory behind the ericoid mycorrhizal symbiosis.</title>
        <authorList>
            <consortium name="DOE Joint Genome Institute"/>
            <person name="Martino E."/>
            <person name="Morin E."/>
            <person name="Grelet G."/>
            <person name="Kuo A."/>
            <person name="Kohler A."/>
            <person name="Daghino S."/>
            <person name="Barry K."/>
            <person name="Choi C."/>
            <person name="Cichocki N."/>
            <person name="Clum A."/>
            <person name="Copeland A."/>
            <person name="Hainaut M."/>
            <person name="Haridas S."/>
            <person name="Labutti K."/>
            <person name="Lindquist E."/>
            <person name="Lipzen A."/>
            <person name="Khouja H.-R."/>
            <person name="Murat C."/>
            <person name="Ohm R."/>
            <person name="Olson A."/>
            <person name="Spatafora J."/>
            <person name="Veneault-Fourrey C."/>
            <person name="Henrissat B."/>
            <person name="Grigoriev I."/>
            <person name="Martin F."/>
            <person name="Perotto S."/>
        </authorList>
    </citation>
    <scope>NUCLEOTIDE SEQUENCE [LARGE SCALE GENOMIC DNA]</scope>
    <source>
        <strain evidence="1 2">UAMH 7357</strain>
    </source>
</reference>
<evidence type="ECO:0000313" key="2">
    <source>
        <dbReference type="Proteomes" id="UP000235672"/>
    </source>
</evidence>
<dbReference type="AlphaFoldDB" id="A0A2J6Q7H0"/>
<gene>
    <name evidence="1" type="ORF">NA56DRAFT_644917</name>
</gene>
<evidence type="ECO:0000313" key="1">
    <source>
        <dbReference type="EMBL" id="PMD22203.1"/>
    </source>
</evidence>
<proteinExistence type="predicted"/>
<accession>A0A2J6Q7H0</accession>
<protein>
    <submittedName>
        <fullName evidence="1">Uncharacterized protein</fullName>
    </submittedName>
</protein>
<name>A0A2J6Q7H0_9HELO</name>
<dbReference type="EMBL" id="KZ613478">
    <property type="protein sequence ID" value="PMD22203.1"/>
    <property type="molecule type" value="Genomic_DNA"/>
</dbReference>
<sequence>MTVLAFGNCEGSGTIVDYSCVCIAVGGNEITAAVFYFAATSAPSRDLIVPIVATLFVSHV</sequence>
<keyword evidence="2" id="KW-1185">Reference proteome</keyword>
<dbReference type="Proteomes" id="UP000235672">
    <property type="component" value="Unassembled WGS sequence"/>
</dbReference>
<organism evidence="1 2">
    <name type="scientific">Hyaloscypha hepaticicola</name>
    <dbReference type="NCBI Taxonomy" id="2082293"/>
    <lineage>
        <taxon>Eukaryota</taxon>
        <taxon>Fungi</taxon>
        <taxon>Dikarya</taxon>
        <taxon>Ascomycota</taxon>
        <taxon>Pezizomycotina</taxon>
        <taxon>Leotiomycetes</taxon>
        <taxon>Helotiales</taxon>
        <taxon>Hyaloscyphaceae</taxon>
        <taxon>Hyaloscypha</taxon>
    </lineage>
</organism>